<keyword evidence="12" id="KW-1185">Reference proteome</keyword>
<comment type="subcellular location">
    <subcellularLocation>
        <location evidence="2">Cell membrane</location>
        <topology evidence="2">Multi-pass membrane protein</topology>
    </subcellularLocation>
</comment>
<protein>
    <submittedName>
        <fullName evidence="11">Uncharacterized protein</fullName>
    </submittedName>
</protein>
<dbReference type="AlphaFoldDB" id="A0AA87ZT29"/>
<gene>
    <name evidence="11" type="ORF">TIFTF001_008914</name>
</gene>
<feature type="region of interest" description="Disordered" evidence="9">
    <location>
        <begin position="1"/>
        <end position="32"/>
    </location>
</feature>
<evidence type="ECO:0000256" key="9">
    <source>
        <dbReference type="SAM" id="MobiDB-lite"/>
    </source>
</evidence>
<keyword evidence="5 10" id="KW-1133">Transmembrane helix</keyword>
<keyword evidence="4 10" id="KW-0812">Transmembrane</keyword>
<feature type="transmembrane region" description="Helical" evidence="10">
    <location>
        <begin position="422"/>
        <end position="446"/>
    </location>
</feature>
<feature type="compositionally biased region" description="Low complexity" evidence="9">
    <location>
        <begin position="19"/>
        <end position="32"/>
    </location>
</feature>
<evidence type="ECO:0000256" key="4">
    <source>
        <dbReference type="ARBA" id="ARBA00022692"/>
    </source>
</evidence>
<feature type="transmembrane region" description="Helical" evidence="10">
    <location>
        <begin position="196"/>
        <end position="216"/>
    </location>
</feature>
<dbReference type="Pfam" id="PF02537">
    <property type="entry name" value="CRCB"/>
    <property type="match status" value="1"/>
</dbReference>
<evidence type="ECO:0000256" key="6">
    <source>
        <dbReference type="ARBA" id="ARBA00023136"/>
    </source>
</evidence>
<evidence type="ECO:0000256" key="8">
    <source>
        <dbReference type="ARBA" id="ARBA00035585"/>
    </source>
</evidence>
<comment type="caution">
    <text evidence="11">The sequence shown here is derived from an EMBL/GenBank/DDBJ whole genome shotgun (WGS) entry which is preliminary data.</text>
</comment>
<comment type="function">
    <text evidence="1">Fluoride channel required for the rapid expulsion of cytoplasmic fluoride.</text>
</comment>
<evidence type="ECO:0000313" key="11">
    <source>
        <dbReference type="EMBL" id="GMN39692.1"/>
    </source>
</evidence>
<evidence type="ECO:0000256" key="7">
    <source>
        <dbReference type="ARBA" id="ARBA00035120"/>
    </source>
</evidence>
<dbReference type="PANTHER" id="PTHR28259:SF1">
    <property type="entry name" value="FLUORIDE EXPORT PROTEIN 1-RELATED"/>
    <property type="match status" value="1"/>
</dbReference>
<comment type="similarity">
    <text evidence="7">Belongs to the fluoride channel Fluc/FEX (TC 1.A.43) family.</text>
</comment>
<evidence type="ECO:0000256" key="10">
    <source>
        <dbReference type="SAM" id="Phobius"/>
    </source>
</evidence>
<reference evidence="11" key="1">
    <citation type="submission" date="2023-07" db="EMBL/GenBank/DDBJ databases">
        <title>draft genome sequence of fig (Ficus carica).</title>
        <authorList>
            <person name="Takahashi T."/>
            <person name="Nishimura K."/>
        </authorList>
    </citation>
    <scope>NUCLEOTIDE SEQUENCE</scope>
</reference>
<organism evidence="11 12">
    <name type="scientific">Ficus carica</name>
    <name type="common">Common fig</name>
    <dbReference type="NCBI Taxonomy" id="3494"/>
    <lineage>
        <taxon>Eukaryota</taxon>
        <taxon>Viridiplantae</taxon>
        <taxon>Streptophyta</taxon>
        <taxon>Embryophyta</taxon>
        <taxon>Tracheophyta</taxon>
        <taxon>Spermatophyta</taxon>
        <taxon>Magnoliopsida</taxon>
        <taxon>eudicotyledons</taxon>
        <taxon>Gunneridae</taxon>
        <taxon>Pentapetalae</taxon>
        <taxon>rosids</taxon>
        <taxon>fabids</taxon>
        <taxon>Rosales</taxon>
        <taxon>Moraceae</taxon>
        <taxon>Ficeae</taxon>
        <taxon>Ficus</taxon>
    </lineage>
</organism>
<dbReference type="InterPro" id="IPR003691">
    <property type="entry name" value="FluC"/>
</dbReference>
<evidence type="ECO:0000313" key="12">
    <source>
        <dbReference type="Proteomes" id="UP001187192"/>
    </source>
</evidence>
<dbReference type="PANTHER" id="PTHR28259">
    <property type="entry name" value="FLUORIDE EXPORT PROTEIN 1-RELATED"/>
    <property type="match status" value="1"/>
</dbReference>
<evidence type="ECO:0000256" key="3">
    <source>
        <dbReference type="ARBA" id="ARBA00022475"/>
    </source>
</evidence>
<feature type="transmembrane region" description="Helical" evidence="10">
    <location>
        <begin position="388"/>
        <end position="410"/>
    </location>
</feature>
<comment type="catalytic activity">
    <reaction evidence="8">
        <text>fluoride(in) = fluoride(out)</text>
        <dbReference type="Rhea" id="RHEA:76159"/>
        <dbReference type="ChEBI" id="CHEBI:17051"/>
    </reaction>
    <physiologicalReaction direction="left-to-right" evidence="8">
        <dbReference type="Rhea" id="RHEA:76160"/>
    </physiologicalReaction>
</comment>
<proteinExistence type="inferred from homology"/>
<evidence type="ECO:0000256" key="5">
    <source>
        <dbReference type="ARBA" id="ARBA00022989"/>
    </source>
</evidence>
<keyword evidence="3" id="KW-1003">Cell membrane</keyword>
<feature type="transmembrane region" description="Helical" evidence="10">
    <location>
        <begin position="287"/>
        <end position="308"/>
    </location>
</feature>
<evidence type="ECO:0000256" key="1">
    <source>
        <dbReference type="ARBA" id="ARBA00002598"/>
    </source>
</evidence>
<feature type="transmembrane region" description="Helical" evidence="10">
    <location>
        <begin position="351"/>
        <end position="376"/>
    </location>
</feature>
<name>A0AA87ZT29_FICCA</name>
<dbReference type="GO" id="GO:1903425">
    <property type="term" value="F:fluoride transmembrane transporter activity"/>
    <property type="evidence" value="ECO:0007669"/>
    <property type="project" value="TreeGrafter"/>
</dbReference>
<sequence length="451" mass="49817">MLGGHSATRDSEPGRRGSFGRTSSASSSIRRRSFSLSGVLPSQIDDNIESESVSEAGDIGDRALHSNRHSRSGSLRFSFDHVSENGVVIPIPEDTLSHTCGHFAHDPAAMNPVSPISPLPEELLSPISTDAMVQAENKMQNDKKEMPKLLEYSSCLTHLAVFGILGEKNFYFTEIKFWKHFLMIPELGDISRVSDFLAIGLSTGFLGSLTTFSGWNQKMLELSVDGRWVLSILGFLIGLFLVAYSIIFGVETAKGFRWLLEKRIANQECGVHSSSRNWRVDSCERHMAVMVVCMLILGLLWSVSTVLLREKFSSDSDEARLWFGCIVGPLGVWTRWFLARLNGRGLGKAGYLKWIPFGTLIANVSAASIMAALSTIRKAVNTKTCNTITIGIQLGFLGCLSTVSTFIAEFTAMRESKHPWRAYAYAMITICISFALGILIYCVPVWTKGYK</sequence>
<dbReference type="EMBL" id="BTGU01000010">
    <property type="protein sequence ID" value="GMN39692.1"/>
    <property type="molecule type" value="Genomic_DNA"/>
</dbReference>
<feature type="transmembrane region" description="Helical" evidence="10">
    <location>
        <begin position="228"/>
        <end position="250"/>
    </location>
</feature>
<dbReference type="Proteomes" id="UP001187192">
    <property type="component" value="Unassembled WGS sequence"/>
</dbReference>
<dbReference type="GO" id="GO:0005886">
    <property type="term" value="C:plasma membrane"/>
    <property type="evidence" value="ECO:0007669"/>
    <property type="project" value="UniProtKB-SubCell"/>
</dbReference>
<keyword evidence="6 10" id="KW-0472">Membrane</keyword>
<accession>A0AA87ZT29</accession>
<evidence type="ECO:0000256" key="2">
    <source>
        <dbReference type="ARBA" id="ARBA00004651"/>
    </source>
</evidence>
<feature type="transmembrane region" description="Helical" evidence="10">
    <location>
        <begin position="320"/>
        <end position="339"/>
    </location>
</feature>